<dbReference type="Pfam" id="PF16925">
    <property type="entry name" value="TetR_C_13"/>
    <property type="match status" value="1"/>
</dbReference>
<dbReference type="Proteomes" id="UP000325763">
    <property type="component" value="Chromosome"/>
</dbReference>
<dbReference type="RefSeq" id="WP_043436965.1">
    <property type="nucleotide sequence ID" value="NZ_CP009313.1"/>
</dbReference>
<dbReference type="EMBL" id="CP009313">
    <property type="protein sequence ID" value="AJE38865.1"/>
    <property type="molecule type" value="Genomic_DNA"/>
</dbReference>
<reference evidence="6 8" key="2">
    <citation type="journal article" date="2016" name="Appl. Microbiol. Biotechnol.">
        <title>Exploiting the genome sequence of Streptomyces nodosus for enhanced antibiotic production.</title>
        <authorList>
            <person name="Sweeney P."/>
            <person name="Murphy C.D."/>
            <person name="Caffrey P."/>
        </authorList>
    </citation>
    <scope>NUCLEOTIDE SEQUENCE [LARGE SCALE GENOMIC DNA]</scope>
    <source>
        <strain evidence="6 8">ATCC 14899</strain>
    </source>
</reference>
<dbReference type="Gene3D" id="1.10.357.10">
    <property type="entry name" value="Tetracycline Repressor, domain 2"/>
    <property type="match status" value="1"/>
</dbReference>
<feature type="domain" description="HTH tetR-type" evidence="5">
    <location>
        <begin position="13"/>
        <end position="73"/>
    </location>
</feature>
<organism evidence="6 8">
    <name type="scientific">Streptomyces nodosus</name>
    <dbReference type="NCBI Taxonomy" id="40318"/>
    <lineage>
        <taxon>Bacteria</taxon>
        <taxon>Bacillati</taxon>
        <taxon>Actinomycetota</taxon>
        <taxon>Actinomycetes</taxon>
        <taxon>Kitasatosporales</taxon>
        <taxon>Streptomycetaceae</taxon>
        <taxon>Streptomyces</taxon>
    </lineage>
</organism>
<dbReference type="Pfam" id="PF00440">
    <property type="entry name" value="TetR_N"/>
    <property type="match status" value="1"/>
</dbReference>
<dbReference type="InterPro" id="IPR036271">
    <property type="entry name" value="Tet_transcr_reg_TetR-rel_C_sf"/>
</dbReference>
<evidence type="ECO:0000313" key="9">
    <source>
        <dbReference type="Proteomes" id="UP000325763"/>
    </source>
</evidence>
<evidence type="ECO:0000313" key="8">
    <source>
        <dbReference type="Proteomes" id="UP000031526"/>
    </source>
</evidence>
<reference evidence="7 9" key="3">
    <citation type="submission" date="2017-09" db="EMBL/GenBank/DDBJ databases">
        <title>Streptomyces genome completion.</title>
        <authorList>
            <person name="Lee N."/>
            <person name="Cho B.-K."/>
        </authorList>
    </citation>
    <scope>NUCLEOTIDE SEQUENCE [LARGE SCALE GENOMIC DNA]</scope>
    <source>
        <strain evidence="7 9">ATCC 14899</strain>
    </source>
</reference>
<accession>A0A0B5DCC7</accession>
<protein>
    <submittedName>
        <fullName evidence="6">TetR family transcriptional regulator</fullName>
    </submittedName>
    <submittedName>
        <fullName evidence="7">TetR/AcrR family transcriptional regulator</fullName>
    </submittedName>
</protein>
<evidence type="ECO:0000313" key="6">
    <source>
        <dbReference type="EMBL" id="AJE38865.1"/>
    </source>
</evidence>
<evidence type="ECO:0000256" key="3">
    <source>
        <dbReference type="ARBA" id="ARBA00023163"/>
    </source>
</evidence>
<keyword evidence="2 4" id="KW-0238">DNA-binding</keyword>
<dbReference type="InterPro" id="IPR009057">
    <property type="entry name" value="Homeodomain-like_sf"/>
</dbReference>
<dbReference type="KEGG" id="snq:CP978_01710"/>
<dbReference type="AlphaFoldDB" id="A0A0B5DCC7"/>
<dbReference type="InterPro" id="IPR023772">
    <property type="entry name" value="DNA-bd_HTH_TetR-type_CS"/>
</dbReference>
<evidence type="ECO:0000259" key="5">
    <source>
        <dbReference type="PROSITE" id="PS50977"/>
    </source>
</evidence>
<feature type="DNA-binding region" description="H-T-H motif" evidence="4">
    <location>
        <begin position="36"/>
        <end position="55"/>
    </location>
</feature>
<gene>
    <name evidence="7" type="ORF">CP978_01710</name>
    <name evidence="6" type="ORF">SNOD_01350</name>
</gene>
<dbReference type="PRINTS" id="PR00455">
    <property type="entry name" value="HTHTETR"/>
</dbReference>
<evidence type="ECO:0000256" key="4">
    <source>
        <dbReference type="PROSITE-ProRule" id="PRU00335"/>
    </source>
</evidence>
<dbReference type="Gene3D" id="1.10.10.60">
    <property type="entry name" value="Homeodomain-like"/>
    <property type="match status" value="1"/>
</dbReference>
<keyword evidence="8" id="KW-1185">Reference proteome</keyword>
<dbReference type="STRING" id="40318.SNOD_01350"/>
<reference evidence="8" key="1">
    <citation type="submission" date="2014-09" db="EMBL/GenBank/DDBJ databases">
        <title>Sequence of the Streptomyces nodosus genome.</title>
        <authorList>
            <person name="Sweeney P."/>
            <person name="Stephens N."/>
            <person name="Murphy C."/>
            <person name="Caffrey P."/>
        </authorList>
    </citation>
    <scope>NUCLEOTIDE SEQUENCE [LARGE SCALE GENOMIC DNA]</scope>
    <source>
        <strain evidence="8">ATCC 14899</strain>
    </source>
</reference>
<keyword evidence="3" id="KW-0804">Transcription</keyword>
<dbReference type="PROSITE" id="PS01081">
    <property type="entry name" value="HTH_TETR_1"/>
    <property type="match status" value="1"/>
</dbReference>
<dbReference type="InterPro" id="IPR011075">
    <property type="entry name" value="TetR_C"/>
</dbReference>
<dbReference type="GO" id="GO:0003677">
    <property type="term" value="F:DNA binding"/>
    <property type="evidence" value="ECO:0007669"/>
    <property type="project" value="UniProtKB-UniRule"/>
</dbReference>
<dbReference type="PROSITE" id="PS50977">
    <property type="entry name" value="HTH_TETR_2"/>
    <property type="match status" value="1"/>
</dbReference>
<dbReference type="InterPro" id="IPR001647">
    <property type="entry name" value="HTH_TetR"/>
</dbReference>
<dbReference type="HOGENOM" id="CLU_069356_28_0_11"/>
<dbReference type="Proteomes" id="UP000031526">
    <property type="component" value="Chromosome"/>
</dbReference>
<dbReference type="PANTHER" id="PTHR47506">
    <property type="entry name" value="TRANSCRIPTIONAL REGULATORY PROTEIN"/>
    <property type="match status" value="1"/>
</dbReference>
<proteinExistence type="predicted"/>
<name>A0A0B5DCC7_9ACTN</name>
<dbReference type="SUPFAM" id="SSF46689">
    <property type="entry name" value="Homeodomain-like"/>
    <property type="match status" value="1"/>
</dbReference>
<dbReference type="PANTHER" id="PTHR47506:SF1">
    <property type="entry name" value="HTH-TYPE TRANSCRIPTIONAL REGULATOR YJDC"/>
    <property type="match status" value="1"/>
</dbReference>
<keyword evidence="1" id="KW-0805">Transcription regulation</keyword>
<evidence type="ECO:0000313" key="7">
    <source>
        <dbReference type="EMBL" id="QEV37446.1"/>
    </source>
</evidence>
<dbReference type="EMBL" id="CP023747">
    <property type="protein sequence ID" value="QEV37446.1"/>
    <property type="molecule type" value="Genomic_DNA"/>
</dbReference>
<dbReference type="SUPFAM" id="SSF48498">
    <property type="entry name" value="Tetracyclin repressor-like, C-terminal domain"/>
    <property type="match status" value="1"/>
</dbReference>
<evidence type="ECO:0000256" key="1">
    <source>
        <dbReference type="ARBA" id="ARBA00023015"/>
    </source>
</evidence>
<evidence type="ECO:0000256" key="2">
    <source>
        <dbReference type="ARBA" id="ARBA00023125"/>
    </source>
</evidence>
<dbReference type="OrthoDB" id="9805134at2"/>
<sequence length="203" mass="21776">MTTDTPSTGRPRGFDEETVLDRAVEVFWKQGYEGTSMSDLTSAMGINRPSLYAAFGSKEQLFQRAFDRYRKTKVAYVADTFEQPTAYAVIESFLRSSADALTAGDHPRGCLSVQGGLACSPQNAGVPETLAAGRAATECSLAQRLARAIQDGDLRAEADARALARFVMVLTEGFAVHAAAGAERDDLHASIDVALRSVTAFCN</sequence>